<feature type="transmembrane region" description="Helical" evidence="5">
    <location>
        <begin position="39"/>
        <end position="59"/>
    </location>
</feature>
<feature type="transmembrane region" description="Helical" evidence="5">
    <location>
        <begin position="117"/>
        <end position="143"/>
    </location>
</feature>
<protein>
    <submittedName>
        <fullName evidence="7">NnrU family protein</fullName>
    </submittedName>
</protein>
<keyword evidence="8" id="KW-1185">Reference proteome</keyword>
<sequence>MGTTMLTLIAGLILLLGVHVLTTLRPLRAQLVGRLGEGLYKGLYSLASLLGLLLIVFGYKAYRASGYIDVWSPPLGMRHLVILLMWFAMVALVAAYAPPSRIKRALKHPMLVGVKIWALAHLLANGDLGSIVLFGSVLAWAVYDRISLKRREPTEGAPALAQGSAKNDVIVVAVGTVVWVAVIWLHPYLIGVPVIG</sequence>
<comment type="caution">
    <text evidence="7">The sequence shown here is derived from an EMBL/GenBank/DDBJ whole genome shotgun (WGS) entry which is preliminary data.</text>
</comment>
<keyword evidence="2 5" id="KW-0812">Transmembrane</keyword>
<reference evidence="7 8" key="1">
    <citation type="submission" date="2022-07" db="EMBL/GenBank/DDBJ databases">
        <authorList>
            <person name="Li W.-J."/>
            <person name="Deng Q.-Q."/>
        </authorList>
    </citation>
    <scope>NUCLEOTIDE SEQUENCE [LARGE SCALE GENOMIC DNA]</scope>
    <source>
        <strain evidence="7 8">SYSU M60028</strain>
    </source>
</reference>
<feature type="domain" description="NnrU" evidence="6">
    <location>
        <begin position="8"/>
        <end position="193"/>
    </location>
</feature>
<evidence type="ECO:0000256" key="1">
    <source>
        <dbReference type="ARBA" id="ARBA00004141"/>
    </source>
</evidence>
<organism evidence="7 8">
    <name type="scientific">Alsobacter ponti</name>
    <dbReference type="NCBI Taxonomy" id="2962936"/>
    <lineage>
        <taxon>Bacteria</taxon>
        <taxon>Pseudomonadati</taxon>
        <taxon>Pseudomonadota</taxon>
        <taxon>Alphaproteobacteria</taxon>
        <taxon>Hyphomicrobiales</taxon>
        <taxon>Alsobacteraceae</taxon>
        <taxon>Alsobacter</taxon>
    </lineage>
</organism>
<evidence type="ECO:0000256" key="2">
    <source>
        <dbReference type="ARBA" id="ARBA00022692"/>
    </source>
</evidence>
<name>A0ABT1LGK2_9HYPH</name>
<gene>
    <name evidence="7" type="ORF">NK718_17090</name>
</gene>
<dbReference type="InterPro" id="IPR009915">
    <property type="entry name" value="NnrU_dom"/>
</dbReference>
<proteinExistence type="predicted"/>
<feature type="transmembrane region" description="Helical" evidence="5">
    <location>
        <begin position="169"/>
        <end position="190"/>
    </location>
</feature>
<evidence type="ECO:0000256" key="4">
    <source>
        <dbReference type="ARBA" id="ARBA00023136"/>
    </source>
</evidence>
<dbReference type="Proteomes" id="UP001205890">
    <property type="component" value="Unassembled WGS sequence"/>
</dbReference>
<accession>A0ABT1LGK2</accession>
<dbReference type="Pfam" id="PF07298">
    <property type="entry name" value="NnrU"/>
    <property type="match status" value="1"/>
</dbReference>
<feature type="transmembrane region" description="Helical" evidence="5">
    <location>
        <begin position="80"/>
        <end position="97"/>
    </location>
</feature>
<keyword evidence="3 5" id="KW-1133">Transmembrane helix</keyword>
<evidence type="ECO:0000313" key="8">
    <source>
        <dbReference type="Proteomes" id="UP001205890"/>
    </source>
</evidence>
<evidence type="ECO:0000256" key="5">
    <source>
        <dbReference type="SAM" id="Phobius"/>
    </source>
</evidence>
<evidence type="ECO:0000259" key="6">
    <source>
        <dbReference type="Pfam" id="PF07298"/>
    </source>
</evidence>
<comment type="subcellular location">
    <subcellularLocation>
        <location evidence="1">Membrane</location>
        <topology evidence="1">Multi-pass membrane protein</topology>
    </subcellularLocation>
</comment>
<evidence type="ECO:0000256" key="3">
    <source>
        <dbReference type="ARBA" id="ARBA00022989"/>
    </source>
</evidence>
<keyword evidence="4 5" id="KW-0472">Membrane</keyword>
<evidence type="ECO:0000313" key="7">
    <source>
        <dbReference type="EMBL" id="MCP8940243.1"/>
    </source>
</evidence>
<dbReference type="EMBL" id="JANCLU010000019">
    <property type="protein sequence ID" value="MCP8940243.1"/>
    <property type="molecule type" value="Genomic_DNA"/>
</dbReference>